<dbReference type="Gene3D" id="3.60.10.10">
    <property type="entry name" value="Endonuclease/exonuclease/phosphatase"/>
    <property type="match status" value="1"/>
</dbReference>
<evidence type="ECO:0000256" key="1">
    <source>
        <dbReference type="SAM" id="Coils"/>
    </source>
</evidence>
<dbReference type="AlphaFoldDB" id="A0A9D4GHY5"/>
<keyword evidence="1" id="KW-0175">Coiled coil</keyword>
<comment type="caution">
    <text evidence="2">The sequence shown here is derived from an EMBL/GenBank/DDBJ whole genome shotgun (WGS) entry which is preliminary data.</text>
</comment>
<feature type="coiled-coil region" evidence="1">
    <location>
        <begin position="98"/>
        <end position="125"/>
    </location>
</feature>
<dbReference type="SUPFAM" id="SSF56219">
    <property type="entry name" value="DNase I-like"/>
    <property type="match status" value="1"/>
</dbReference>
<reference evidence="2" key="1">
    <citation type="journal article" date="2019" name="bioRxiv">
        <title>The Genome of the Zebra Mussel, Dreissena polymorpha: A Resource for Invasive Species Research.</title>
        <authorList>
            <person name="McCartney M.A."/>
            <person name="Auch B."/>
            <person name="Kono T."/>
            <person name="Mallez S."/>
            <person name="Zhang Y."/>
            <person name="Obille A."/>
            <person name="Becker A."/>
            <person name="Abrahante J.E."/>
            <person name="Garbe J."/>
            <person name="Badalamenti J.P."/>
            <person name="Herman A."/>
            <person name="Mangelson H."/>
            <person name="Liachko I."/>
            <person name="Sullivan S."/>
            <person name="Sone E.D."/>
            <person name="Koren S."/>
            <person name="Silverstein K.A.T."/>
            <person name="Beckman K.B."/>
            <person name="Gohl D.M."/>
        </authorList>
    </citation>
    <scope>NUCLEOTIDE SEQUENCE</scope>
    <source>
        <strain evidence="2">Duluth1</strain>
        <tissue evidence="2">Whole animal</tissue>
    </source>
</reference>
<gene>
    <name evidence="2" type="ORF">DPMN_118727</name>
</gene>
<reference evidence="2" key="2">
    <citation type="submission" date="2020-11" db="EMBL/GenBank/DDBJ databases">
        <authorList>
            <person name="McCartney M.A."/>
            <person name="Auch B."/>
            <person name="Kono T."/>
            <person name="Mallez S."/>
            <person name="Becker A."/>
            <person name="Gohl D.M."/>
            <person name="Silverstein K.A.T."/>
            <person name="Koren S."/>
            <person name="Bechman K.B."/>
            <person name="Herman A."/>
            <person name="Abrahante J.E."/>
            <person name="Garbe J."/>
        </authorList>
    </citation>
    <scope>NUCLEOTIDE SEQUENCE</scope>
    <source>
        <strain evidence="2">Duluth1</strain>
        <tissue evidence="2">Whole animal</tissue>
    </source>
</reference>
<evidence type="ECO:0000313" key="3">
    <source>
        <dbReference type="Proteomes" id="UP000828390"/>
    </source>
</evidence>
<dbReference type="Proteomes" id="UP000828390">
    <property type="component" value="Unassembled WGS sequence"/>
</dbReference>
<organism evidence="2 3">
    <name type="scientific">Dreissena polymorpha</name>
    <name type="common">Zebra mussel</name>
    <name type="synonym">Mytilus polymorpha</name>
    <dbReference type="NCBI Taxonomy" id="45954"/>
    <lineage>
        <taxon>Eukaryota</taxon>
        <taxon>Metazoa</taxon>
        <taxon>Spiralia</taxon>
        <taxon>Lophotrochozoa</taxon>
        <taxon>Mollusca</taxon>
        <taxon>Bivalvia</taxon>
        <taxon>Autobranchia</taxon>
        <taxon>Heteroconchia</taxon>
        <taxon>Euheterodonta</taxon>
        <taxon>Imparidentia</taxon>
        <taxon>Neoheterodontei</taxon>
        <taxon>Myida</taxon>
        <taxon>Dreissenoidea</taxon>
        <taxon>Dreissenidae</taxon>
        <taxon>Dreissena</taxon>
    </lineage>
</organism>
<name>A0A9D4GHY5_DREPO</name>
<dbReference type="EMBL" id="JAIWYP010000005">
    <property type="protein sequence ID" value="KAH3817197.1"/>
    <property type="molecule type" value="Genomic_DNA"/>
</dbReference>
<accession>A0A9D4GHY5</accession>
<proteinExistence type="predicted"/>
<dbReference type="InterPro" id="IPR036691">
    <property type="entry name" value="Endo/exonu/phosph_ase_sf"/>
</dbReference>
<protein>
    <recommendedName>
        <fullName evidence="4">Endonuclease/exonuclease/phosphatase domain-containing protein</fullName>
    </recommendedName>
</protein>
<evidence type="ECO:0008006" key="4">
    <source>
        <dbReference type="Google" id="ProtNLM"/>
    </source>
</evidence>
<keyword evidence="3" id="KW-1185">Reference proteome</keyword>
<evidence type="ECO:0000313" key="2">
    <source>
        <dbReference type="EMBL" id="KAH3817197.1"/>
    </source>
</evidence>
<sequence length="248" mass="28520">MTNSHCILLQETSLFKCRLSLLGDIGNGIFYAEKTADQDNPLLPIQLPRGHGGVVVLWKKSIDQLVTQVSDGNEIIQCVEVNSEPKVLIISAYMPFRDQRNKKKAKKAELELQEFTNQLREIVLKYKNSHSIMIGGDMNTDLSIQRPRLPRTEHLLELITDLNLKFNISGKNYVDPKGRDCSEIYYFLIKHISHQDQTGPLKKEILKHLESTTSDYYPIKLNISVNFSRKIQKEKLHSKLKRLDGTKF</sequence>